<evidence type="ECO:0000313" key="5">
    <source>
        <dbReference type="Proteomes" id="UP000275078"/>
    </source>
</evidence>
<keyword evidence="3" id="KW-0732">Signal</keyword>
<sequence length="529" mass="60193">MVWFFFNYGGSPRPILATLLFFCLALTLATRTPRASSSPRLRDTVPYHPRYNPKAQGPQTHNVTNTQNNIAKPNVYFNGKKQRIPRSLDEIIHPQAESDFKDTSLLETPNTTPNRFALMEPLLHCYTLATLLKDLTPTEILHPNAVEKQITLYGASSFFPVKIETPTCTYAIPDADKDHVYNLLKHMEDPVRDWCINWFENRPGFDHGQQDGLVESNGYGEKTGRMLAEFLGECNAANQSAWNPTATVGLRPRMKADFEELGALFEEPGEKLWALKKVRVRKDVKWVHFVKGRLWRNSSAGRYAKEVRDGWVELPRAVVRLAAVGASGKVLADDTVMTSVEFIEFGGNPKVPWMILAVLVVGLVLFSIPFALQKWFMRPQEAEEVSLVRKEEEGDSEVAMAAPVPTNGRRFISQRTIGNLKAIHFIIFFGFQLFFTFYVLMWRKGPMKYVMTRQENWCLLFATIVYGFVVLPWLARPFAGCFAEPGERNERCWENFGTWFLALFMMSLPLIFCILGDGEAAGLAGREWI</sequence>
<feature type="signal peptide" evidence="3">
    <location>
        <begin position="1"/>
        <end position="29"/>
    </location>
</feature>
<feature type="transmembrane region" description="Helical" evidence="2">
    <location>
        <begin position="496"/>
        <end position="518"/>
    </location>
</feature>
<accession>A0A3N4HWR2</accession>
<dbReference type="EMBL" id="ML119734">
    <property type="protein sequence ID" value="RPA76948.1"/>
    <property type="molecule type" value="Genomic_DNA"/>
</dbReference>
<evidence type="ECO:0000256" key="3">
    <source>
        <dbReference type="SAM" id="SignalP"/>
    </source>
</evidence>
<evidence type="ECO:0000313" key="4">
    <source>
        <dbReference type="EMBL" id="RPA76948.1"/>
    </source>
</evidence>
<keyword evidence="2" id="KW-0812">Transmembrane</keyword>
<name>A0A3N4HWR2_ASCIM</name>
<dbReference type="AlphaFoldDB" id="A0A3N4HWR2"/>
<feature type="region of interest" description="Disordered" evidence="1">
    <location>
        <begin position="51"/>
        <end position="72"/>
    </location>
</feature>
<proteinExistence type="predicted"/>
<keyword evidence="2" id="KW-1133">Transmembrane helix</keyword>
<feature type="compositionally biased region" description="Polar residues" evidence="1">
    <location>
        <begin position="57"/>
        <end position="71"/>
    </location>
</feature>
<feature type="chain" id="PRO_5018172821" evidence="3">
    <location>
        <begin position="30"/>
        <end position="529"/>
    </location>
</feature>
<keyword evidence="5" id="KW-1185">Reference proteome</keyword>
<evidence type="ECO:0000256" key="2">
    <source>
        <dbReference type="SAM" id="Phobius"/>
    </source>
</evidence>
<organism evidence="4 5">
    <name type="scientific">Ascobolus immersus RN42</name>
    <dbReference type="NCBI Taxonomy" id="1160509"/>
    <lineage>
        <taxon>Eukaryota</taxon>
        <taxon>Fungi</taxon>
        <taxon>Dikarya</taxon>
        <taxon>Ascomycota</taxon>
        <taxon>Pezizomycotina</taxon>
        <taxon>Pezizomycetes</taxon>
        <taxon>Pezizales</taxon>
        <taxon>Ascobolaceae</taxon>
        <taxon>Ascobolus</taxon>
    </lineage>
</organism>
<feature type="transmembrane region" description="Helical" evidence="2">
    <location>
        <begin position="454"/>
        <end position="475"/>
    </location>
</feature>
<dbReference type="Proteomes" id="UP000275078">
    <property type="component" value="Unassembled WGS sequence"/>
</dbReference>
<feature type="transmembrane region" description="Helical" evidence="2">
    <location>
        <begin position="351"/>
        <end position="372"/>
    </location>
</feature>
<reference evidence="4 5" key="1">
    <citation type="journal article" date="2018" name="Nat. Ecol. Evol.">
        <title>Pezizomycetes genomes reveal the molecular basis of ectomycorrhizal truffle lifestyle.</title>
        <authorList>
            <person name="Murat C."/>
            <person name="Payen T."/>
            <person name="Noel B."/>
            <person name="Kuo A."/>
            <person name="Morin E."/>
            <person name="Chen J."/>
            <person name="Kohler A."/>
            <person name="Krizsan K."/>
            <person name="Balestrini R."/>
            <person name="Da Silva C."/>
            <person name="Montanini B."/>
            <person name="Hainaut M."/>
            <person name="Levati E."/>
            <person name="Barry K.W."/>
            <person name="Belfiori B."/>
            <person name="Cichocki N."/>
            <person name="Clum A."/>
            <person name="Dockter R.B."/>
            <person name="Fauchery L."/>
            <person name="Guy J."/>
            <person name="Iotti M."/>
            <person name="Le Tacon F."/>
            <person name="Lindquist E.A."/>
            <person name="Lipzen A."/>
            <person name="Malagnac F."/>
            <person name="Mello A."/>
            <person name="Molinier V."/>
            <person name="Miyauchi S."/>
            <person name="Poulain J."/>
            <person name="Riccioni C."/>
            <person name="Rubini A."/>
            <person name="Sitrit Y."/>
            <person name="Splivallo R."/>
            <person name="Traeger S."/>
            <person name="Wang M."/>
            <person name="Zifcakova L."/>
            <person name="Wipf D."/>
            <person name="Zambonelli A."/>
            <person name="Paolocci F."/>
            <person name="Nowrousian M."/>
            <person name="Ottonello S."/>
            <person name="Baldrian P."/>
            <person name="Spatafora J.W."/>
            <person name="Henrissat B."/>
            <person name="Nagy L.G."/>
            <person name="Aury J.M."/>
            <person name="Wincker P."/>
            <person name="Grigoriev I.V."/>
            <person name="Bonfante P."/>
            <person name="Martin F.M."/>
        </authorList>
    </citation>
    <scope>NUCLEOTIDE SEQUENCE [LARGE SCALE GENOMIC DNA]</scope>
    <source>
        <strain evidence="4 5">RN42</strain>
    </source>
</reference>
<protein>
    <submittedName>
        <fullName evidence="4">Uncharacterized protein</fullName>
    </submittedName>
</protein>
<keyword evidence="2" id="KW-0472">Membrane</keyword>
<evidence type="ECO:0000256" key="1">
    <source>
        <dbReference type="SAM" id="MobiDB-lite"/>
    </source>
</evidence>
<feature type="transmembrane region" description="Helical" evidence="2">
    <location>
        <begin position="422"/>
        <end position="442"/>
    </location>
</feature>
<gene>
    <name evidence="4" type="ORF">BJ508DRAFT_379176</name>
</gene>